<comment type="caution">
    <text evidence="6">The sequence shown here is derived from an EMBL/GenBank/DDBJ whole genome shotgun (WGS) entry which is preliminary data.</text>
</comment>
<name>A0A8H4TMV6_9HYPO</name>
<keyword evidence="3" id="KW-0560">Oxidoreductase</keyword>
<feature type="domain" description="FAD-binding" evidence="5">
    <location>
        <begin position="306"/>
        <end position="345"/>
    </location>
</feature>
<evidence type="ECO:0000256" key="4">
    <source>
        <dbReference type="ARBA" id="ARBA00023033"/>
    </source>
</evidence>
<dbReference type="AlphaFoldDB" id="A0A8H4TMV6"/>
<dbReference type="OrthoDB" id="655030at2759"/>
<sequence>MAPSTIARAPVAIIGGGPCGLTFARLLEINNIDYIVYERDIDAKPKFMNQGGTLDIHASSGQQALKEAGLFEEFKKAARWDASRVCMQNPSGTVKAVFGEDRDAPEIDRLQLRKLLLDSIPAHKIRWGHGVKCVEKETENNLTAADYVIRFVNGTSASGFRLIVGADGAWSKVRHLLTSAKPEYSGKFFIDGTISLDNPSYAAALEHAGPGNMLAMGQGKMLAVQQVADRSYRFYMGMNAPEDLYRKPLSIENTETMRQKFLSSPDFFASWASQLKEYLANAEGPFRAWPLYRLPISALSWKRVPGVTLLGDAAHLSTPLVGEGVNMAMHDALKLAKSIIKHCGGPEVLNKDMDDDVVSLENAIEEYEHEMFERGKDHTSRCISRETEFFSENSAEDFINMINTMMESTGDKTEKNSMAQVD</sequence>
<dbReference type="Pfam" id="PF01494">
    <property type="entry name" value="FAD_binding_3"/>
    <property type="match status" value="2"/>
</dbReference>
<proteinExistence type="predicted"/>
<dbReference type="GO" id="GO:0071949">
    <property type="term" value="F:FAD binding"/>
    <property type="evidence" value="ECO:0007669"/>
    <property type="project" value="InterPro"/>
</dbReference>
<dbReference type="GO" id="GO:0004497">
    <property type="term" value="F:monooxygenase activity"/>
    <property type="evidence" value="ECO:0007669"/>
    <property type="project" value="UniProtKB-KW"/>
</dbReference>
<dbReference type="PANTHER" id="PTHR46972">
    <property type="entry name" value="MONOOXYGENASE ASQM-RELATED"/>
    <property type="match status" value="1"/>
</dbReference>
<keyword evidence="1" id="KW-0285">Flavoprotein</keyword>
<feature type="domain" description="FAD-binding" evidence="5">
    <location>
        <begin position="9"/>
        <end position="179"/>
    </location>
</feature>
<keyword evidence="7" id="KW-1185">Reference proteome</keyword>
<keyword evidence="4" id="KW-0503">Monooxygenase</keyword>
<evidence type="ECO:0000256" key="1">
    <source>
        <dbReference type="ARBA" id="ARBA00022630"/>
    </source>
</evidence>
<keyword evidence="2" id="KW-0274">FAD</keyword>
<gene>
    <name evidence="6" type="ORF">FSARC_10362</name>
</gene>
<dbReference type="PRINTS" id="PR00420">
    <property type="entry name" value="RNGMNOXGNASE"/>
</dbReference>
<dbReference type="InterPro" id="IPR002938">
    <property type="entry name" value="FAD-bd"/>
</dbReference>
<evidence type="ECO:0000259" key="5">
    <source>
        <dbReference type="Pfam" id="PF01494"/>
    </source>
</evidence>
<dbReference type="InterPro" id="IPR036188">
    <property type="entry name" value="FAD/NAD-bd_sf"/>
</dbReference>
<evidence type="ECO:0000256" key="2">
    <source>
        <dbReference type="ARBA" id="ARBA00022827"/>
    </source>
</evidence>
<accession>A0A8H4TMV6</accession>
<dbReference type="PANTHER" id="PTHR46972:SF1">
    <property type="entry name" value="FAD DEPENDENT OXIDOREDUCTASE DOMAIN-CONTAINING PROTEIN"/>
    <property type="match status" value="1"/>
</dbReference>
<organism evidence="6 7">
    <name type="scientific">Fusarium sarcochroum</name>
    <dbReference type="NCBI Taxonomy" id="1208366"/>
    <lineage>
        <taxon>Eukaryota</taxon>
        <taxon>Fungi</taxon>
        <taxon>Dikarya</taxon>
        <taxon>Ascomycota</taxon>
        <taxon>Pezizomycotina</taxon>
        <taxon>Sordariomycetes</taxon>
        <taxon>Hypocreomycetidae</taxon>
        <taxon>Hypocreales</taxon>
        <taxon>Nectriaceae</taxon>
        <taxon>Fusarium</taxon>
        <taxon>Fusarium lateritium species complex</taxon>
    </lineage>
</organism>
<reference evidence="6" key="2">
    <citation type="submission" date="2020-05" db="EMBL/GenBank/DDBJ databases">
        <authorList>
            <person name="Kim H.-S."/>
            <person name="Proctor R.H."/>
            <person name="Brown D.W."/>
        </authorList>
    </citation>
    <scope>NUCLEOTIDE SEQUENCE</scope>
    <source>
        <strain evidence="6">NRRL 20472</strain>
    </source>
</reference>
<evidence type="ECO:0000256" key="3">
    <source>
        <dbReference type="ARBA" id="ARBA00023002"/>
    </source>
</evidence>
<dbReference type="Proteomes" id="UP000622797">
    <property type="component" value="Unassembled WGS sequence"/>
</dbReference>
<reference evidence="6" key="1">
    <citation type="journal article" date="2020" name="BMC Genomics">
        <title>Correction to: Identification and distribution of gene clusters required for synthesis of sphingolipid metabolism inhibitors in diverse species of the filamentous fungus Fusarium.</title>
        <authorList>
            <person name="Kim H.S."/>
            <person name="Lohmar J.M."/>
            <person name="Busman M."/>
            <person name="Brown D.W."/>
            <person name="Naumann T.A."/>
            <person name="Divon H.H."/>
            <person name="Lysoe E."/>
            <person name="Uhlig S."/>
            <person name="Proctor R.H."/>
        </authorList>
    </citation>
    <scope>NUCLEOTIDE SEQUENCE</scope>
    <source>
        <strain evidence="6">NRRL 20472</strain>
    </source>
</reference>
<dbReference type="EMBL" id="JABEXW010000624">
    <property type="protein sequence ID" value="KAF4960810.1"/>
    <property type="molecule type" value="Genomic_DNA"/>
</dbReference>
<protein>
    <recommendedName>
        <fullName evidence="5">FAD-binding domain-containing protein</fullName>
    </recommendedName>
</protein>
<dbReference type="Gene3D" id="3.50.50.60">
    <property type="entry name" value="FAD/NAD(P)-binding domain"/>
    <property type="match status" value="1"/>
</dbReference>
<evidence type="ECO:0000313" key="6">
    <source>
        <dbReference type="EMBL" id="KAF4960810.1"/>
    </source>
</evidence>
<evidence type="ECO:0000313" key="7">
    <source>
        <dbReference type="Proteomes" id="UP000622797"/>
    </source>
</evidence>
<dbReference type="SUPFAM" id="SSF51905">
    <property type="entry name" value="FAD/NAD(P)-binding domain"/>
    <property type="match status" value="1"/>
</dbReference>